<gene>
    <name evidence="1" type="ORF">ENV02_03050</name>
</gene>
<dbReference type="AlphaFoldDB" id="A0A7J3QED7"/>
<organism evidence="1">
    <name type="scientific">Ignisphaera aggregans</name>
    <dbReference type="NCBI Taxonomy" id="334771"/>
    <lineage>
        <taxon>Archaea</taxon>
        <taxon>Thermoproteota</taxon>
        <taxon>Thermoprotei</taxon>
        <taxon>Desulfurococcales</taxon>
        <taxon>Desulfurococcaceae</taxon>
        <taxon>Ignisphaera</taxon>
    </lineage>
</organism>
<protein>
    <submittedName>
        <fullName evidence="1">Uncharacterized protein</fullName>
    </submittedName>
</protein>
<proteinExistence type="predicted"/>
<dbReference type="EMBL" id="DTET01000150">
    <property type="protein sequence ID" value="HGV66776.1"/>
    <property type="molecule type" value="Genomic_DNA"/>
</dbReference>
<comment type="caution">
    <text evidence="1">The sequence shown here is derived from an EMBL/GenBank/DDBJ whole genome shotgun (WGS) entry which is preliminary data.</text>
</comment>
<accession>A0A7J3QED7</accession>
<evidence type="ECO:0000313" key="1">
    <source>
        <dbReference type="EMBL" id="HGV66776.1"/>
    </source>
</evidence>
<reference evidence="1" key="1">
    <citation type="journal article" date="2020" name="mSystems">
        <title>Genome- and Community-Level Interaction Insights into Carbon Utilization and Element Cycling Functions of Hydrothermarchaeota in Hydrothermal Sediment.</title>
        <authorList>
            <person name="Zhou Z."/>
            <person name="Liu Y."/>
            <person name="Xu W."/>
            <person name="Pan J."/>
            <person name="Luo Z.H."/>
            <person name="Li M."/>
        </authorList>
    </citation>
    <scope>NUCLEOTIDE SEQUENCE [LARGE SCALE GENOMIC DNA]</scope>
    <source>
        <strain evidence="1">SpSt-721</strain>
    </source>
</reference>
<name>A0A7J3QED7_9CREN</name>
<sequence>MENFGREVKFLMRKLLENIPLYFDKNLTLNSDGRRLLSQLLRYLLYEHHEYRYIIKEVRKNPTIENVVKLAKIALSPNEVEDLLNIYFKGIYCYKINEYSI</sequence>